<geneLocation type="plasmid" evidence="2 4">
    <name>pCI1</name>
</geneLocation>
<evidence type="ECO:0000313" key="4">
    <source>
        <dbReference type="Proteomes" id="UP000032604"/>
    </source>
</evidence>
<dbReference type="KEGG" id="cmh:VO01_15515"/>
<gene>
    <name evidence="3" type="ORF">DZF93_11000</name>
    <name evidence="2" type="ORF">VO01_15515</name>
</gene>
<dbReference type="OrthoDB" id="9942580at2"/>
<evidence type="ECO:0000256" key="1">
    <source>
        <dbReference type="SAM" id="Phobius"/>
    </source>
</evidence>
<dbReference type="HOGENOM" id="CLU_2092475_0_0_11"/>
<keyword evidence="1" id="KW-1133">Transmembrane helix</keyword>
<name>A0A0D5CM14_9MICO</name>
<dbReference type="Proteomes" id="UP000032604">
    <property type="component" value="Plasmid pCI1"/>
</dbReference>
<evidence type="ECO:0000313" key="3">
    <source>
        <dbReference type="EMBL" id="RIJ26287.1"/>
    </source>
</evidence>
<dbReference type="RefSeq" id="WP_045530818.1">
    <property type="nucleotide sequence ID" value="NZ_CP011044.1"/>
</dbReference>
<feature type="transmembrane region" description="Helical" evidence="1">
    <location>
        <begin position="61"/>
        <end position="85"/>
    </location>
</feature>
<evidence type="ECO:0000313" key="2">
    <source>
        <dbReference type="EMBL" id="AJW80653.1"/>
    </source>
</evidence>
<organism evidence="2 4">
    <name type="scientific">Clavibacter michiganensis subsp. insidiosus</name>
    <dbReference type="NCBI Taxonomy" id="33014"/>
    <lineage>
        <taxon>Bacteria</taxon>
        <taxon>Bacillati</taxon>
        <taxon>Actinomycetota</taxon>
        <taxon>Actinomycetes</taxon>
        <taxon>Micrococcales</taxon>
        <taxon>Microbacteriaceae</taxon>
        <taxon>Clavibacter</taxon>
    </lineage>
</organism>
<accession>A0A0D5CM14</accession>
<dbReference type="Proteomes" id="UP000266634">
    <property type="component" value="Unassembled WGS sequence"/>
</dbReference>
<dbReference type="EMBL" id="CP011044">
    <property type="protein sequence ID" value="AJW80653.1"/>
    <property type="molecule type" value="Genomic_DNA"/>
</dbReference>
<reference evidence="3 5" key="2">
    <citation type="submission" date="2018-08" db="EMBL/GenBank/DDBJ databases">
        <title>Genome Sequence of Clavibacter michiganensis Subspecies type strains, and the Atypical Peach-Colored Strains Isolated from Tomato.</title>
        <authorList>
            <person name="Osdaghi E."/>
            <person name="Portier P."/>
            <person name="Briand M."/>
            <person name="Jacques M.-A."/>
        </authorList>
    </citation>
    <scope>NUCLEOTIDE SEQUENCE [LARGE SCALE GENOMIC DNA]</scope>
    <source>
        <strain evidence="3 5">CFBP 6488</strain>
    </source>
</reference>
<dbReference type="EMBL" id="QWEA01000448">
    <property type="protein sequence ID" value="RIJ26287.1"/>
    <property type="molecule type" value="Genomic_DNA"/>
</dbReference>
<keyword evidence="1" id="KW-0812">Transmembrane</keyword>
<dbReference type="AlphaFoldDB" id="A0A0D5CM14"/>
<proteinExistence type="predicted"/>
<sequence>MSMYQPRVRGGMHLRATWASRLEQLARAFVALFVAAVLLPVPVFVAIKLGGALAAGSTYDAGVLGASAVFVLSSVVIGIAVRAGAPALVAAFRPLEPIYDPVAEGAAVVTNPRQFY</sequence>
<dbReference type="PATRIC" id="fig|33014.5.peg.3197"/>
<protein>
    <submittedName>
        <fullName evidence="2">Uncharacterized protein</fullName>
    </submittedName>
</protein>
<evidence type="ECO:0000313" key="5">
    <source>
        <dbReference type="Proteomes" id="UP000266634"/>
    </source>
</evidence>
<keyword evidence="2" id="KW-0614">Plasmid</keyword>
<reference evidence="2 4" key="1">
    <citation type="journal article" date="2015" name="Genome Announc.">
        <title>Complete Genome Sequence of Clavibacter michiganensis subsp. insidiosus R1-1 Using PacBio Single-Molecule Real-Time Technology.</title>
        <authorList>
            <person name="Lu Y."/>
            <person name="Samac D.A."/>
            <person name="Glazebrook J."/>
            <person name="Ishimaru C.A."/>
        </authorList>
    </citation>
    <scope>NUCLEOTIDE SEQUENCE [LARGE SCALE GENOMIC DNA]</scope>
    <source>
        <strain evidence="2 4">R1-1</strain>
        <plasmid evidence="2 4">pCI1</plasmid>
    </source>
</reference>
<keyword evidence="1" id="KW-0472">Membrane</keyword>